<evidence type="ECO:0000256" key="7">
    <source>
        <dbReference type="PROSITE-ProRule" id="PRU10141"/>
    </source>
</evidence>
<dbReference type="Gene3D" id="1.10.510.10">
    <property type="entry name" value="Transferase(Phosphotransferase) domain 1"/>
    <property type="match status" value="1"/>
</dbReference>
<dbReference type="PROSITE" id="PS51285">
    <property type="entry name" value="AGC_KINASE_CTER"/>
    <property type="match status" value="1"/>
</dbReference>
<feature type="domain" description="AGC-kinase C-terminal" evidence="10">
    <location>
        <begin position="381"/>
        <end position="518"/>
    </location>
</feature>
<evidence type="ECO:0000256" key="6">
    <source>
        <dbReference type="ARBA" id="ARBA00022840"/>
    </source>
</evidence>
<dbReference type="PROSITE" id="PS00107">
    <property type="entry name" value="PROTEIN_KINASE_ATP"/>
    <property type="match status" value="1"/>
</dbReference>
<evidence type="ECO:0000313" key="12">
    <source>
        <dbReference type="Proteomes" id="UP000320333"/>
    </source>
</evidence>
<keyword evidence="12" id="KW-1185">Reference proteome</keyword>
<evidence type="ECO:0000313" key="11">
    <source>
        <dbReference type="EMBL" id="TPX78088.1"/>
    </source>
</evidence>
<comment type="caution">
    <text evidence="11">The sequence shown here is derived from an EMBL/GenBank/DDBJ whole genome shotgun (WGS) entry which is preliminary data.</text>
</comment>
<dbReference type="Proteomes" id="UP000320333">
    <property type="component" value="Unassembled WGS sequence"/>
</dbReference>
<evidence type="ECO:0000259" key="10">
    <source>
        <dbReference type="PROSITE" id="PS51285"/>
    </source>
</evidence>
<dbReference type="PROSITE" id="PS50011">
    <property type="entry name" value="PROTEIN_KINASE_DOM"/>
    <property type="match status" value="1"/>
</dbReference>
<organism evidence="11 12">
    <name type="scientific">Chytriomyces confervae</name>
    <dbReference type="NCBI Taxonomy" id="246404"/>
    <lineage>
        <taxon>Eukaryota</taxon>
        <taxon>Fungi</taxon>
        <taxon>Fungi incertae sedis</taxon>
        <taxon>Chytridiomycota</taxon>
        <taxon>Chytridiomycota incertae sedis</taxon>
        <taxon>Chytridiomycetes</taxon>
        <taxon>Chytridiales</taxon>
        <taxon>Chytriomycetaceae</taxon>
        <taxon>Chytriomyces</taxon>
    </lineage>
</organism>
<dbReference type="GO" id="GO:0005524">
    <property type="term" value="F:ATP binding"/>
    <property type="evidence" value="ECO:0007669"/>
    <property type="project" value="UniProtKB-UniRule"/>
</dbReference>
<keyword evidence="6 7" id="KW-0067">ATP-binding</keyword>
<dbReference type="SMART" id="SM00220">
    <property type="entry name" value="S_TKc"/>
    <property type="match status" value="1"/>
</dbReference>
<dbReference type="GO" id="GO:0004674">
    <property type="term" value="F:protein serine/threonine kinase activity"/>
    <property type="evidence" value="ECO:0007669"/>
    <property type="project" value="UniProtKB-KW"/>
</dbReference>
<protein>
    <recommendedName>
        <fullName evidence="13">Protein kinase domain-containing protein</fullName>
    </recommendedName>
</protein>
<dbReference type="SUPFAM" id="SSF56112">
    <property type="entry name" value="Protein kinase-like (PK-like)"/>
    <property type="match status" value="1"/>
</dbReference>
<evidence type="ECO:0000256" key="3">
    <source>
        <dbReference type="ARBA" id="ARBA00022679"/>
    </source>
</evidence>
<feature type="binding site" evidence="7">
    <location>
        <position position="154"/>
    </location>
    <ligand>
        <name>ATP</name>
        <dbReference type="ChEBI" id="CHEBI:30616"/>
    </ligand>
</feature>
<evidence type="ECO:0008006" key="13">
    <source>
        <dbReference type="Google" id="ProtNLM"/>
    </source>
</evidence>
<gene>
    <name evidence="11" type="ORF">CcCBS67573_g00642</name>
</gene>
<keyword evidence="3" id="KW-0808">Transferase</keyword>
<reference evidence="11 12" key="1">
    <citation type="journal article" date="2019" name="Sci. Rep.">
        <title>Comparative genomics of chytrid fungi reveal insights into the obligate biotrophic and pathogenic lifestyle of Synchytrium endobioticum.</title>
        <authorList>
            <person name="van de Vossenberg B.T.L.H."/>
            <person name="Warris S."/>
            <person name="Nguyen H.D.T."/>
            <person name="van Gent-Pelzer M.P.E."/>
            <person name="Joly D.L."/>
            <person name="van de Geest H.C."/>
            <person name="Bonants P.J.M."/>
            <person name="Smith D.S."/>
            <person name="Levesque C.A."/>
            <person name="van der Lee T.A.J."/>
        </authorList>
    </citation>
    <scope>NUCLEOTIDE SEQUENCE [LARGE SCALE GENOMIC DNA]</scope>
    <source>
        <strain evidence="11 12">CBS 675.73</strain>
    </source>
</reference>
<sequence>MDALSQEALANKLNKQFPIPLPKVSSLSTLVVAARTPSTPSLIPDKNLSNITSRQPPLEDDPTVSFRIENYSACEDENGNLVSAGLQAPPSEGVSSGQFGFQIPTKNAAVETNFAGDKRVGPDDFDRLRVIGQGGYGKVFLVRRRATDEIFAMKVLKKATLVIHTKTVEHTKNERSILSQVAHNFIVKLHYAFQTPEKLFLILQYAPGGNLFRHLSIQRMFHEDTAAFYIGELLLAIDHLHSLGIIYRDLKPENVLLDAEGHVLLTDFGLSKVALETRTICGTLEYTAPEVFDEAIHYGRAVDYWSLGAMLFDMITGSPPFTGNNRKKVMEGILKKKPTFPPYLTSQATDLIKKLLTKNPEMRLGANDAGAAEIMNHRYFRKLNWKHLAARQLEPPIQPDVSNSLDTRNFHECYTGMPLESPPAHLLSKEAPSVGGGAGKKKKNKKKHGADEEKRKMGDEVPVDGVSFEDGLDGIHLGDEAETDAIAIPAKFPSQNDAHGHHFHGFSYVREQELFDFLNGE</sequence>
<feature type="region of interest" description="Disordered" evidence="8">
    <location>
        <begin position="427"/>
        <end position="465"/>
    </location>
</feature>
<name>A0A507FRT1_9FUNG</name>
<dbReference type="InterPro" id="IPR011009">
    <property type="entry name" value="Kinase-like_dom_sf"/>
</dbReference>
<feature type="domain" description="Protein kinase" evidence="9">
    <location>
        <begin position="125"/>
        <end position="380"/>
    </location>
</feature>
<proteinExistence type="predicted"/>
<dbReference type="FunFam" id="1.10.510.10:FF:000048">
    <property type="entry name" value="Protein kinase C"/>
    <property type="match status" value="1"/>
</dbReference>
<accession>A0A507FRT1</accession>
<feature type="compositionally biased region" description="Basic residues" evidence="8">
    <location>
        <begin position="439"/>
        <end position="448"/>
    </location>
</feature>
<dbReference type="OrthoDB" id="63267at2759"/>
<dbReference type="PANTHER" id="PTHR24351">
    <property type="entry name" value="RIBOSOMAL PROTEIN S6 KINASE"/>
    <property type="match status" value="1"/>
</dbReference>
<keyword evidence="4 7" id="KW-0547">Nucleotide-binding</keyword>
<keyword evidence="1" id="KW-0723">Serine/threonine-protein kinase</keyword>
<evidence type="ECO:0000256" key="5">
    <source>
        <dbReference type="ARBA" id="ARBA00022777"/>
    </source>
</evidence>
<dbReference type="PROSITE" id="PS00108">
    <property type="entry name" value="PROTEIN_KINASE_ST"/>
    <property type="match status" value="1"/>
</dbReference>
<evidence type="ECO:0000259" key="9">
    <source>
        <dbReference type="PROSITE" id="PS50011"/>
    </source>
</evidence>
<dbReference type="EMBL" id="QEAP01000008">
    <property type="protein sequence ID" value="TPX78088.1"/>
    <property type="molecule type" value="Genomic_DNA"/>
</dbReference>
<evidence type="ECO:0000256" key="4">
    <source>
        <dbReference type="ARBA" id="ARBA00022741"/>
    </source>
</evidence>
<feature type="compositionally biased region" description="Basic and acidic residues" evidence="8">
    <location>
        <begin position="449"/>
        <end position="459"/>
    </location>
</feature>
<dbReference type="STRING" id="246404.A0A507FRT1"/>
<dbReference type="InterPro" id="IPR008271">
    <property type="entry name" value="Ser/Thr_kinase_AS"/>
</dbReference>
<evidence type="ECO:0000256" key="8">
    <source>
        <dbReference type="SAM" id="MobiDB-lite"/>
    </source>
</evidence>
<evidence type="ECO:0000256" key="2">
    <source>
        <dbReference type="ARBA" id="ARBA00022553"/>
    </source>
</evidence>
<keyword evidence="5" id="KW-0418">Kinase</keyword>
<dbReference type="SMART" id="SM00133">
    <property type="entry name" value="S_TK_X"/>
    <property type="match status" value="1"/>
</dbReference>
<dbReference type="Gene3D" id="3.30.200.20">
    <property type="entry name" value="Phosphorylase Kinase, domain 1"/>
    <property type="match status" value="1"/>
</dbReference>
<dbReference type="InterPro" id="IPR017441">
    <property type="entry name" value="Protein_kinase_ATP_BS"/>
</dbReference>
<keyword evidence="2" id="KW-0597">Phosphoprotein</keyword>
<dbReference type="Pfam" id="PF00069">
    <property type="entry name" value="Pkinase"/>
    <property type="match status" value="1"/>
</dbReference>
<dbReference type="AlphaFoldDB" id="A0A507FRT1"/>
<evidence type="ECO:0000256" key="1">
    <source>
        <dbReference type="ARBA" id="ARBA00022527"/>
    </source>
</evidence>
<dbReference type="FunFam" id="3.30.200.20:FF:000042">
    <property type="entry name" value="Aurora kinase A"/>
    <property type="match status" value="1"/>
</dbReference>
<dbReference type="InterPro" id="IPR000961">
    <property type="entry name" value="AGC-kinase_C"/>
</dbReference>
<dbReference type="InterPro" id="IPR000719">
    <property type="entry name" value="Prot_kinase_dom"/>
</dbReference>